<reference evidence="6" key="1">
    <citation type="journal article" date="2013" name="Environ. Microbiol.">
        <title>Microbiota from the distal guts of lean and obese adolescents exhibit partial functional redundancy besides clear differences in community structure.</title>
        <authorList>
            <person name="Ferrer M."/>
            <person name="Ruiz A."/>
            <person name="Lanza F."/>
            <person name="Haange S.B."/>
            <person name="Oberbach A."/>
            <person name="Till H."/>
            <person name="Bargiela R."/>
            <person name="Campoy C."/>
            <person name="Segura M.T."/>
            <person name="Richter M."/>
            <person name="von Bergen M."/>
            <person name="Seifert J."/>
            <person name="Suarez A."/>
        </authorList>
    </citation>
    <scope>NUCLEOTIDE SEQUENCE</scope>
</reference>
<protein>
    <recommendedName>
        <fullName evidence="5">Glycoside hydrolase family 2 domain-containing protein</fullName>
    </recommendedName>
</protein>
<dbReference type="Gene3D" id="2.60.40.10">
    <property type="entry name" value="Immunoglobulins"/>
    <property type="match status" value="1"/>
</dbReference>
<evidence type="ECO:0000256" key="4">
    <source>
        <dbReference type="SAM" id="MobiDB-lite"/>
    </source>
</evidence>
<comment type="caution">
    <text evidence="6">The sequence shown here is derived from an EMBL/GenBank/DDBJ whole genome shotgun (WGS) entry which is preliminary data.</text>
</comment>
<evidence type="ECO:0000256" key="2">
    <source>
        <dbReference type="ARBA" id="ARBA00022801"/>
    </source>
</evidence>
<proteinExistence type="inferred from homology"/>
<name>K1SDK0_9ZZZZ</name>
<dbReference type="Pfam" id="PF18565">
    <property type="entry name" value="Glyco_hydro2_C5"/>
    <property type="match status" value="1"/>
</dbReference>
<dbReference type="GO" id="GO:0016798">
    <property type="term" value="F:hydrolase activity, acting on glycosyl bonds"/>
    <property type="evidence" value="ECO:0007669"/>
    <property type="project" value="UniProtKB-KW"/>
</dbReference>
<accession>K1SDK0</accession>
<gene>
    <name evidence="6" type="ORF">OBE_16851</name>
</gene>
<feature type="compositionally biased region" description="Low complexity" evidence="4">
    <location>
        <begin position="35"/>
        <end position="52"/>
    </location>
</feature>
<dbReference type="InterPro" id="IPR013783">
    <property type="entry name" value="Ig-like_fold"/>
</dbReference>
<evidence type="ECO:0000259" key="5">
    <source>
        <dbReference type="Pfam" id="PF18565"/>
    </source>
</evidence>
<keyword evidence="2" id="KW-0378">Hydrolase</keyword>
<dbReference type="InterPro" id="IPR040605">
    <property type="entry name" value="Glyco_hydro2_dom5"/>
</dbReference>
<comment type="similarity">
    <text evidence="1">Belongs to the glycosyl hydrolase 2 family.</text>
</comment>
<sequence length="52" mass="5258">TTRDKNGNPVRNANDRVTVRVNGAGVLVGLDNGDSATPTSTRPTAAAFSAAC</sequence>
<evidence type="ECO:0000256" key="3">
    <source>
        <dbReference type="ARBA" id="ARBA00023295"/>
    </source>
</evidence>
<feature type="domain" description="Glycoside hydrolase family 2" evidence="5">
    <location>
        <begin position="3"/>
        <end position="42"/>
    </location>
</feature>
<feature type="non-terminal residue" evidence="6">
    <location>
        <position position="1"/>
    </location>
</feature>
<dbReference type="EMBL" id="AJWZ01011377">
    <property type="protein sequence ID" value="EKC45481.1"/>
    <property type="molecule type" value="Genomic_DNA"/>
</dbReference>
<organism evidence="6">
    <name type="scientific">human gut metagenome</name>
    <dbReference type="NCBI Taxonomy" id="408170"/>
    <lineage>
        <taxon>unclassified sequences</taxon>
        <taxon>metagenomes</taxon>
        <taxon>organismal metagenomes</taxon>
    </lineage>
</organism>
<keyword evidence="3" id="KW-0326">Glycosidase</keyword>
<feature type="region of interest" description="Disordered" evidence="4">
    <location>
        <begin position="30"/>
        <end position="52"/>
    </location>
</feature>
<evidence type="ECO:0000313" key="6">
    <source>
        <dbReference type="EMBL" id="EKC45481.1"/>
    </source>
</evidence>
<evidence type="ECO:0000256" key="1">
    <source>
        <dbReference type="ARBA" id="ARBA00007401"/>
    </source>
</evidence>
<dbReference type="AlphaFoldDB" id="K1SDK0"/>